<sequence length="74" mass="8480">MGLCIIVKEKRRNQATSVHSGRLSTLIYSNLYEVDSVMRGVVVRDTAQVQTDRRERTTRSTNQSRLVTPLFPSR</sequence>
<dbReference type="EMBL" id="JARK01001353">
    <property type="protein sequence ID" value="EYC22459.1"/>
    <property type="molecule type" value="Genomic_DNA"/>
</dbReference>
<protein>
    <submittedName>
        <fullName evidence="2">Uncharacterized protein</fullName>
    </submittedName>
</protein>
<gene>
    <name evidence="2" type="primary">Acey_s0017.g3363</name>
    <name evidence="2" type="ORF">Y032_0017g3363</name>
</gene>
<dbReference type="AlphaFoldDB" id="A0A016V459"/>
<organism evidence="2 3">
    <name type="scientific">Ancylostoma ceylanicum</name>
    <dbReference type="NCBI Taxonomy" id="53326"/>
    <lineage>
        <taxon>Eukaryota</taxon>
        <taxon>Metazoa</taxon>
        <taxon>Ecdysozoa</taxon>
        <taxon>Nematoda</taxon>
        <taxon>Chromadorea</taxon>
        <taxon>Rhabditida</taxon>
        <taxon>Rhabditina</taxon>
        <taxon>Rhabditomorpha</taxon>
        <taxon>Strongyloidea</taxon>
        <taxon>Ancylostomatidae</taxon>
        <taxon>Ancylostomatinae</taxon>
        <taxon>Ancylostoma</taxon>
    </lineage>
</organism>
<name>A0A016V459_9BILA</name>
<feature type="region of interest" description="Disordered" evidence="1">
    <location>
        <begin position="48"/>
        <end position="74"/>
    </location>
</feature>
<evidence type="ECO:0000313" key="2">
    <source>
        <dbReference type="EMBL" id="EYC22459.1"/>
    </source>
</evidence>
<accession>A0A016V459</accession>
<evidence type="ECO:0000256" key="1">
    <source>
        <dbReference type="SAM" id="MobiDB-lite"/>
    </source>
</evidence>
<evidence type="ECO:0000313" key="3">
    <source>
        <dbReference type="Proteomes" id="UP000024635"/>
    </source>
</evidence>
<comment type="caution">
    <text evidence="2">The sequence shown here is derived from an EMBL/GenBank/DDBJ whole genome shotgun (WGS) entry which is preliminary data.</text>
</comment>
<keyword evidence="3" id="KW-1185">Reference proteome</keyword>
<proteinExistence type="predicted"/>
<dbReference type="Proteomes" id="UP000024635">
    <property type="component" value="Unassembled WGS sequence"/>
</dbReference>
<reference evidence="3" key="1">
    <citation type="journal article" date="2015" name="Nat. Genet.">
        <title>The genome and transcriptome of the zoonotic hookworm Ancylostoma ceylanicum identify infection-specific gene families.</title>
        <authorList>
            <person name="Schwarz E.M."/>
            <person name="Hu Y."/>
            <person name="Antoshechkin I."/>
            <person name="Miller M.M."/>
            <person name="Sternberg P.W."/>
            <person name="Aroian R.V."/>
        </authorList>
    </citation>
    <scope>NUCLEOTIDE SEQUENCE</scope>
    <source>
        <strain evidence="3">HY135</strain>
    </source>
</reference>